<comment type="caution">
    <text evidence="6">The sequence shown here is derived from an EMBL/GenBank/DDBJ whole genome shotgun (WGS) entry which is preliminary data.</text>
</comment>
<gene>
    <name evidence="6" type="ORF">GCM10009639_67540</name>
</gene>
<dbReference type="SUPFAM" id="SSF48498">
    <property type="entry name" value="Tetracyclin repressor-like, C-terminal domain"/>
    <property type="match status" value="1"/>
</dbReference>
<evidence type="ECO:0000256" key="1">
    <source>
        <dbReference type="ARBA" id="ARBA00023015"/>
    </source>
</evidence>
<dbReference type="Gene3D" id="1.10.10.60">
    <property type="entry name" value="Homeodomain-like"/>
    <property type="match status" value="1"/>
</dbReference>
<proteinExistence type="predicted"/>
<feature type="DNA-binding region" description="H-T-H motif" evidence="4">
    <location>
        <begin position="41"/>
        <end position="60"/>
    </location>
</feature>
<protein>
    <submittedName>
        <fullName evidence="6">TetR/AcrR family transcriptional regulator</fullName>
    </submittedName>
</protein>
<dbReference type="PANTHER" id="PTHR47506">
    <property type="entry name" value="TRANSCRIPTIONAL REGULATORY PROTEIN"/>
    <property type="match status" value="1"/>
</dbReference>
<dbReference type="EMBL" id="BAAAKJ010000471">
    <property type="protein sequence ID" value="GAA1413918.1"/>
    <property type="molecule type" value="Genomic_DNA"/>
</dbReference>
<dbReference type="PANTHER" id="PTHR47506:SF1">
    <property type="entry name" value="HTH-TYPE TRANSCRIPTIONAL REGULATOR YJDC"/>
    <property type="match status" value="1"/>
</dbReference>
<reference evidence="6 7" key="1">
    <citation type="journal article" date="2019" name="Int. J. Syst. Evol. Microbiol.">
        <title>The Global Catalogue of Microorganisms (GCM) 10K type strain sequencing project: providing services to taxonomists for standard genome sequencing and annotation.</title>
        <authorList>
            <consortium name="The Broad Institute Genomics Platform"/>
            <consortium name="The Broad Institute Genome Sequencing Center for Infectious Disease"/>
            <person name="Wu L."/>
            <person name="Ma J."/>
        </authorList>
    </citation>
    <scope>NUCLEOTIDE SEQUENCE [LARGE SCALE GENOMIC DNA]</scope>
    <source>
        <strain evidence="6 7">JCM 12393</strain>
    </source>
</reference>
<dbReference type="PROSITE" id="PS50977">
    <property type="entry name" value="HTH_TETR_2"/>
    <property type="match status" value="1"/>
</dbReference>
<evidence type="ECO:0000313" key="7">
    <source>
        <dbReference type="Proteomes" id="UP001499863"/>
    </source>
</evidence>
<organism evidence="6 7">
    <name type="scientific">Kitasatospora putterlickiae</name>
    <dbReference type="NCBI Taxonomy" id="221725"/>
    <lineage>
        <taxon>Bacteria</taxon>
        <taxon>Bacillati</taxon>
        <taxon>Actinomycetota</taxon>
        <taxon>Actinomycetes</taxon>
        <taxon>Kitasatosporales</taxon>
        <taxon>Streptomycetaceae</taxon>
        <taxon>Kitasatospora</taxon>
    </lineage>
</organism>
<keyword evidence="7" id="KW-1185">Reference proteome</keyword>
<dbReference type="SUPFAM" id="SSF46689">
    <property type="entry name" value="Homeodomain-like"/>
    <property type="match status" value="1"/>
</dbReference>
<evidence type="ECO:0000256" key="2">
    <source>
        <dbReference type="ARBA" id="ARBA00023125"/>
    </source>
</evidence>
<evidence type="ECO:0000259" key="5">
    <source>
        <dbReference type="PROSITE" id="PS50977"/>
    </source>
</evidence>
<evidence type="ECO:0000256" key="4">
    <source>
        <dbReference type="PROSITE-ProRule" id="PRU00335"/>
    </source>
</evidence>
<evidence type="ECO:0000313" key="6">
    <source>
        <dbReference type="EMBL" id="GAA1413918.1"/>
    </source>
</evidence>
<dbReference type="InterPro" id="IPR011075">
    <property type="entry name" value="TetR_C"/>
</dbReference>
<feature type="domain" description="HTH tetR-type" evidence="5">
    <location>
        <begin position="18"/>
        <end position="78"/>
    </location>
</feature>
<dbReference type="PRINTS" id="PR00455">
    <property type="entry name" value="HTHTETR"/>
</dbReference>
<dbReference type="Pfam" id="PF00440">
    <property type="entry name" value="TetR_N"/>
    <property type="match status" value="1"/>
</dbReference>
<dbReference type="InterPro" id="IPR001647">
    <property type="entry name" value="HTH_TetR"/>
</dbReference>
<accession>A0ABN1YHJ9</accession>
<dbReference type="Pfam" id="PF16925">
    <property type="entry name" value="TetR_C_13"/>
    <property type="match status" value="1"/>
</dbReference>
<dbReference type="InterPro" id="IPR009057">
    <property type="entry name" value="Homeodomain-like_sf"/>
</dbReference>
<keyword evidence="2 4" id="KW-0238">DNA-binding</keyword>
<dbReference type="Gene3D" id="1.10.357.10">
    <property type="entry name" value="Tetracycline Repressor, domain 2"/>
    <property type="match status" value="1"/>
</dbReference>
<dbReference type="InterPro" id="IPR036271">
    <property type="entry name" value="Tet_transcr_reg_TetR-rel_C_sf"/>
</dbReference>
<name>A0ABN1YHJ9_9ACTN</name>
<keyword evidence="1" id="KW-0805">Transcription regulation</keyword>
<keyword evidence="3" id="KW-0804">Transcription</keyword>
<dbReference type="Proteomes" id="UP001499863">
    <property type="component" value="Unassembled WGS sequence"/>
</dbReference>
<sequence>MTLRSNTLYGGGMGRPKSFEPDVVVARAMETFWTKGFAGTSPADLAEATGVAKGSLYHSFGSKRELFGKALELYGRTGAELAEEVLSRPGTAKERVRAYFTLLVDLDLDGPVRRGCLAQNTVEELGVRDEEAARAVHRIEQRMIGLLAARIEEGRLAGDVDRGVDAGAQALVLQATLSGLRVMAKTFDRAVLHRIIDTALAGF</sequence>
<evidence type="ECO:0000256" key="3">
    <source>
        <dbReference type="ARBA" id="ARBA00023163"/>
    </source>
</evidence>